<reference evidence="2 3" key="1">
    <citation type="submission" date="2019-02" db="EMBL/GenBank/DDBJ databases">
        <title>Deep-cultivation of Planctomycetes and their phenomic and genomic characterization uncovers novel biology.</title>
        <authorList>
            <person name="Wiegand S."/>
            <person name="Jogler M."/>
            <person name="Boedeker C."/>
            <person name="Pinto D."/>
            <person name="Vollmers J."/>
            <person name="Rivas-Marin E."/>
            <person name="Kohn T."/>
            <person name="Peeters S.H."/>
            <person name="Heuer A."/>
            <person name="Rast P."/>
            <person name="Oberbeckmann S."/>
            <person name="Bunk B."/>
            <person name="Jeske O."/>
            <person name="Meyerdierks A."/>
            <person name="Storesund J.E."/>
            <person name="Kallscheuer N."/>
            <person name="Luecker S."/>
            <person name="Lage O.M."/>
            <person name="Pohl T."/>
            <person name="Merkel B.J."/>
            <person name="Hornburger P."/>
            <person name="Mueller R.-W."/>
            <person name="Bruemmer F."/>
            <person name="Labrenz M."/>
            <person name="Spormann A.M."/>
            <person name="Op den Camp H."/>
            <person name="Overmann J."/>
            <person name="Amann R."/>
            <person name="Jetten M.S.M."/>
            <person name="Mascher T."/>
            <person name="Medema M.H."/>
            <person name="Devos D.P."/>
            <person name="Kaster A.-K."/>
            <person name="Ovreas L."/>
            <person name="Rohde M."/>
            <person name="Galperin M.Y."/>
            <person name="Jogler C."/>
        </authorList>
    </citation>
    <scope>NUCLEOTIDE SEQUENCE [LARGE SCALE GENOMIC DNA]</scope>
    <source>
        <strain evidence="2 3">Pla133</strain>
    </source>
</reference>
<dbReference type="PROSITE" id="PS51708">
    <property type="entry name" value="CHAD"/>
    <property type="match status" value="1"/>
</dbReference>
<dbReference type="InterPro" id="IPR007899">
    <property type="entry name" value="CHAD_dom"/>
</dbReference>
<dbReference type="Pfam" id="PF05235">
    <property type="entry name" value="CHAD"/>
    <property type="match status" value="1"/>
</dbReference>
<dbReference type="KEGG" id="pbap:Pla133_23170"/>
<protein>
    <submittedName>
        <fullName evidence="2">CHAD domain protein</fullName>
    </submittedName>
</protein>
<dbReference type="Gene3D" id="1.40.20.10">
    <property type="entry name" value="CHAD domain"/>
    <property type="match status" value="1"/>
</dbReference>
<dbReference type="EMBL" id="CP036287">
    <property type="protein sequence ID" value="QDU67239.1"/>
    <property type="molecule type" value="Genomic_DNA"/>
</dbReference>
<accession>A0A518BJT7</accession>
<proteinExistence type="predicted"/>
<evidence type="ECO:0000313" key="3">
    <source>
        <dbReference type="Proteomes" id="UP000316921"/>
    </source>
</evidence>
<dbReference type="PANTHER" id="PTHR39339">
    <property type="entry name" value="SLR1444 PROTEIN"/>
    <property type="match status" value="1"/>
</dbReference>
<feature type="domain" description="CHAD" evidence="1">
    <location>
        <begin position="1"/>
        <end position="246"/>
    </location>
</feature>
<dbReference type="AlphaFoldDB" id="A0A518BJT7"/>
<organism evidence="2 3">
    <name type="scientific">Engelhardtia mirabilis</name>
    <dbReference type="NCBI Taxonomy" id="2528011"/>
    <lineage>
        <taxon>Bacteria</taxon>
        <taxon>Pseudomonadati</taxon>
        <taxon>Planctomycetota</taxon>
        <taxon>Planctomycetia</taxon>
        <taxon>Planctomycetia incertae sedis</taxon>
        <taxon>Engelhardtia</taxon>
    </lineage>
</organism>
<name>A0A518BJT7_9BACT</name>
<gene>
    <name evidence="2" type="ORF">Pla133_23170</name>
</gene>
<dbReference type="InterPro" id="IPR038186">
    <property type="entry name" value="CHAD_dom_sf"/>
</dbReference>
<evidence type="ECO:0000259" key="1">
    <source>
        <dbReference type="PROSITE" id="PS51708"/>
    </source>
</evidence>
<evidence type="ECO:0000313" key="2">
    <source>
        <dbReference type="EMBL" id="QDU67239.1"/>
    </source>
</evidence>
<keyword evidence="3" id="KW-1185">Reference proteome</keyword>
<sequence length="246" mass="27918">MPRTIPLRPALDDLRGHLPAALEGLDPEGVHQLRVAARRIAVWLELAERRTLAGDLHWLRKVAGEVRDLDVLMMQPLPERLGSELAARRDGARRELVDELESTRLTGLLAALENLSALSARSAADGVARLVDVVRRRGEQVDRERKSSRAQRRRLHALRRALRRLRYAREWLGENDPALKRLQTALGELNDLEQLRRRLGLLDDRQQLDDFARELAARIDDAHVDALAAWHECRGELVGKTAGRSR</sequence>
<dbReference type="PANTHER" id="PTHR39339:SF1">
    <property type="entry name" value="CHAD DOMAIN-CONTAINING PROTEIN"/>
    <property type="match status" value="1"/>
</dbReference>
<dbReference type="SMART" id="SM00880">
    <property type="entry name" value="CHAD"/>
    <property type="match status" value="1"/>
</dbReference>
<dbReference type="RefSeq" id="WP_145065235.1">
    <property type="nucleotide sequence ID" value="NZ_CP036287.1"/>
</dbReference>
<dbReference type="Proteomes" id="UP000316921">
    <property type="component" value="Chromosome"/>
</dbReference>